<reference evidence="3" key="1">
    <citation type="submission" date="2016-06" db="UniProtKB">
        <authorList>
            <consortium name="WormBaseParasite"/>
        </authorList>
    </citation>
    <scope>IDENTIFICATION</scope>
</reference>
<reference evidence="1 2" key="2">
    <citation type="submission" date="2018-11" db="EMBL/GenBank/DDBJ databases">
        <authorList>
            <consortium name="Pathogen Informatics"/>
        </authorList>
    </citation>
    <scope>NUCLEOTIDE SEQUENCE [LARGE SCALE GENOMIC DNA]</scope>
    <source>
        <strain evidence="1 2">NST_G2</strain>
    </source>
</reference>
<accession>A0A183SC26</accession>
<dbReference type="OrthoDB" id="10439646at2759"/>
<sequence>MNVAAQLCIVLNENSPKMCCVSRASGNMHKNLKTVLLCLEERISSLESRIQWADHNGNVCRKLSKLSSRIAVVDCALRGLNSERHILRSIPVLKVLETEVNQAADNLEQCIPEDDQFVRNMHLRSFHSWAKDQGTQLSQRLLECRLQLQTDQICLDAIRRVDELCDRCAALQLRLCAFEDDLLFWPTAFSWNSSDQEFKVKKPLFCQTHNLP</sequence>
<dbReference type="AlphaFoldDB" id="A0A183SC26"/>
<dbReference type="Proteomes" id="UP000275846">
    <property type="component" value="Unassembled WGS sequence"/>
</dbReference>
<evidence type="ECO:0000313" key="3">
    <source>
        <dbReference type="WBParaSite" id="SSLN_0000184101-mRNA-1"/>
    </source>
</evidence>
<organism evidence="3">
    <name type="scientific">Schistocephalus solidus</name>
    <name type="common">Tapeworm</name>
    <dbReference type="NCBI Taxonomy" id="70667"/>
    <lineage>
        <taxon>Eukaryota</taxon>
        <taxon>Metazoa</taxon>
        <taxon>Spiralia</taxon>
        <taxon>Lophotrochozoa</taxon>
        <taxon>Platyhelminthes</taxon>
        <taxon>Cestoda</taxon>
        <taxon>Eucestoda</taxon>
        <taxon>Diphyllobothriidea</taxon>
        <taxon>Diphyllobothriidae</taxon>
        <taxon>Schistocephalus</taxon>
    </lineage>
</organism>
<gene>
    <name evidence="1" type="ORF">SSLN_LOCUS1774</name>
</gene>
<dbReference type="WBParaSite" id="SSLN_0000184101-mRNA-1">
    <property type="protein sequence ID" value="SSLN_0000184101-mRNA-1"/>
    <property type="gene ID" value="SSLN_0000184101"/>
</dbReference>
<name>A0A183SC26_SCHSO</name>
<evidence type="ECO:0000313" key="1">
    <source>
        <dbReference type="EMBL" id="VDL88159.1"/>
    </source>
</evidence>
<dbReference type="EMBL" id="UYSU01006910">
    <property type="protein sequence ID" value="VDL88159.1"/>
    <property type="molecule type" value="Genomic_DNA"/>
</dbReference>
<protein>
    <submittedName>
        <fullName evidence="3">Tektin</fullName>
    </submittedName>
</protein>
<keyword evidence="2" id="KW-1185">Reference proteome</keyword>
<proteinExistence type="predicted"/>
<evidence type="ECO:0000313" key="2">
    <source>
        <dbReference type="Proteomes" id="UP000275846"/>
    </source>
</evidence>